<reference evidence="10" key="1">
    <citation type="submission" date="2020-03" db="EMBL/GenBank/DDBJ databases">
        <title>Mitochondrial and Plastid genome variability of Corallina officinalis (Corallinales, Rhodophyta).</title>
        <authorList>
            <person name="Yesson C."/>
            <person name="Bian X."/>
            <person name="Williamson C."/>
            <person name="Briscoe A.G."/>
            <person name="Brodie J."/>
        </authorList>
    </citation>
    <scope>NUCLEOTIDE SEQUENCE</scope>
</reference>
<dbReference type="CDD" id="cd00364">
    <property type="entry name" value="Ribosomal_uS17"/>
    <property type="match status" value="1"/>
</dbReference>
<dbReference type="SUPFAM" id="SSF50249">
    <property type="entry name" value="Nucleic acid-binding proteins"/>
    <property type="match status" value="1"/>
</dbReference>
<gene>
    <name evidence="9 10" type="primary">rps17</name>
</gene>
<name>A0A6M3WBS4_COROI</name>
<dbReference type="PANTHER" id="PTHR10744:SF1">
    <property type="entry name" value="SMALL RIBOSOMAL SUBUNIT PROTEIN US17M"/>
    <property type="match status" value="1"/>
</dbReference>
<dbReference type="PRINTS" id="PR00973">
    <property type="entry name" value="RIBOSOMALS17"/>
</dbReference>
<evidence type="ECO:0000313" key="10">
    <source>
        <dbReference type="EMBL" id="QJF58984.1"/>
    </source>
</evidence>
<comment type="function">
    <text evidence="1 9">One of the primary rRNA binding proteins, it binds specifically to the 5'-end of 16S ribosomal RNA.</text>
</comment>
<dbReference type="Pfam" id="PF00366">
    <property type="entry name" value="Ribosomal_S17"/>
    <property type="match status" value="1"/>
</dbReference>
<dbReference type="GO" id="GO:0019843">
    <property type="term" value="F:rRNA binding"/>
    <property type="evidence" value="ECO:0007669"/>
    <property type="project" value="UniProtKB-UniRule"/>
</dbReference>
<sequence length="79" mass="9340">MMITKEIIGRVISNKMNKTITVVVTKKLSHRKYNKILSKTKKYYVHDENNDYLVGDIVKIKATRPISKKKYWTVIDKLK</sequence>
<evidence type="ECO:0000256" key="3">
    <source>
        <dbReference type="ARBA" id="ARBA00011458"/>
    </source>
</evidence>
<dbReference type="GO" id="GO:0009507">
    <property type="term" value="C:chloroplast"/>
    <property type="evidence" value="ECO:0007669"/>
    <property type="project" value="UniProtKB-SubCell"/>
</dbReference>
<keyword evidence="5 9" id="KW-0694">RNA-binding</keyword>
<dbReference type="EMBL" id="MT211886">
    <property type="protein sequence ID" value="QJF58785.1"/>
    <property type="molecule type" value="Genomic_DNA"/>
</dbReference>
<evidence type="ECO:0000256" key="1">
    <source>
        <dbReference type="ARBA" id="ARBA00002932"/>
    </source>
</evidence>
<protein>
    <recommendedName>
        <fullName evidence="8 9">Small ribosomal subunit protein uS17c</fullName>
    </recommendedName>
</protein>
<keyword evidence="4 9" id="KW-0699">rRNA-binding</keyword>
<dbReference type="PANTHER" id="PTHR10744">
    <property type="entry name" value="40S RIBOSOMAL PROTEIN S11 FAMILY MEMBER"/>
    <property type="match status" value="1"/>
</dbReference>
<dbReference type="NCBIfam" id="NF004123">
    <property type="entry name" value="PRK05610.1"/>
    <property type="match status" value="1"/>
</dbReference>
<evidence type="ECO:0000256" key="8">
    <source>
        <dbReference type="ARBA" id="ARBA00035251"/>
    </source>
</evidence>
<accession>A0A6M3WBS4</accession>
<dbReference type="NCBIfam" id="TIGR03635">
    <property type="entry name" value="uS17_bact"/>
    <property type="match status" value="1"/>
</dbReference>
<geneLocation type="chloroplast" evidence="10"/>
<organism evidence="10">
    <name type="scientific">Corallina officinalis</name>
    <name type="common">Coral seaweed</name>
    <dbReference type="NCBI Taxonomy" id="35170"/>
    <lineage>
        <taxon>Eukaryota</taxon>
        <taxon>Rhodophyta</taxon>
        <taxon>Florideophyceae</taxon>
        <taxon>Corallinophycidae</taxon>
        <taxon>Corallinales</taxon>
        <taxon>Corallinaceae</taxon>
        <taxon>Corallinoideae</taxon>
        <taxon>Corallina</taxon>
    </lineage>
</organism>
<comment type="subcellular location">
    <subcellularLocation>
        <location evidence="9">Plastid</location>
        <location evidence="9">Chloroplast</location>
    </subcellularLocation>
</comment>
<dbReference type="HAMAP" id="MF_01345_B">
    <property type="entry name" value="Ribosomal_uS17_B"/>
    <property type="match status" value="1"/>
</dbReference>
<keyword evidence="6 9" id="KW-0689">Ribosomal protein</keyword>
<dbReference type="GO" id="GO:0003735">
    <property type="term" value="F:structural constituent of ribosome"/>
    <property type="evidence" value="ECO:0007669"/>
    <property type="project" value="InterPro"/>
</dbReference>
<evidence type="ECO:0000256" key="7">
    <source>
        <dbReference type="ARBA" id="ARBA00023274"/>
    </source>
</evidence>
<proteinExistence type="inferred from homology"/>
<evidence type="ECO:0000256" key="2">
    <source>
        <dbReference type="ARBA" id="ARBA00010254"/>
    </source>
</evidence>
<keyword evidence="10" id="KW-0934">Plastid</keyword>
<evidence type="ECO:0000256" key="5">
    <source>
        <dbReference type="ARBA" id="ARBA00022884"/>
    </source>
</evidence>
<dbReference type="Gene3D" id="2.40.50.140">
    <property type="entry name" value="Nucleic acid-binding proteins"/>
    <property type="match status" value="1"/>
</dbReference>
<keyword evidence="10" id="KW-0150">Chloroplast</keyword>
<dbReference type="EMBL" id="MT211884">
    <property type="protein sequence ID" value="QJF58387.1"/>
    <property type="molecule type" value="Genomic_DNA"/>
</dbReference>
<dbReference type="EMBL" id="MT211885">
    <property type="protein sequence ID" value="QJF58586.1"/>
    <property type="molecule type" value="Genomic_DNA"/>
</dbReference>
<dbReference type="InterPro" id="IPR012340">
    <property type="entry name" value="NA-bd_OB-fold"/>
</dbReference>
<dbReference type="EMBL" id="MT211887">
    <property type="protein sequence ID" value="QJF58984.1"/>
    <property type="molecule type" value="Genomic_DNA"/>
</dbReference>
<dbReference type="InterPro" id="IPR019984">
    <property type="entry name" value="Ribosomal_uS17_bact/chlr"/>
</dbReference>
<dbReference type="InterPro" id="IPR000266">
    <property type="entry name" value="Ribosomal_uS17"/>
</dbReference>
<comment type="similarity">
    <text evidence="2 9">Belongs to the universal ribosomal protein uS17 family.</text>
</comment>
<dbReference type="AlphaFoldDB" id="A0A6M3WBS4"/>
<evidence type="ECO:0000256" key="6">
    <source>
        <dbReference type="ARBA" id="ARBA00022980"/>
    </source>
</evidence>
<dbReference type="GO" id="GO:0022627">
    <property type="term" value="C:cytosolic small ribosomal subunit"/>
    <property type="evidence" value="ECO:0007669"/>
    <property type="project" value="TreeGrafter"/>
</dbReference>
<evidence type="ECO:0000256" key="4">
    <source>
        <dbReference type="ARBA" id="ARBA00022730"/>
    </source>
</evidence>
<keyword evidence="7 9" id="KW-0687">Ribonucleoprotein</keyword>
<comment type="subunit">
    <text evidence="3 9">Part of the 30S ribosomal subunit.</text>
</comment>
<evidence type="ECO:0000256" key="9">
    <source>
        <dbReference type="HAMAP-Rule" id="MF_01345"/>
    </source>
</evidence>
<dbReference type="GO" id="GO:0006412">
    <property type="term" value="P:translation"/>
    <property type="evidence" value="ECO:0007669"/>
    <property type="project" value="UniProtKB-UniRule"/>
</dbReference>